<feature type="signal peptide" evidence="4">
    <location>
        <begin position="1"/>
        <end position="21"/>
    </location>
</feature>
<dbReference type="PANTHER" id="PTHR30061:SF50">
    <property type="entry name" value="MALTOSE_MALTODEXTRIN-BINDING PERIPLASMIC PROTEIN"/>
    <property type="match status" value="1"/>
</dbReference>
<keyword evidence="3 4" id="KW-0732">Signal</keyword>
<evidence type="ECO:0000256" key="3">
    <source>
        <dbReference type="ARBA" id="ARBA00022729"/>
    </source>
</evidence>
<comment type="caution">
    <text evidence="5">The sequence shown here is derived from an EMBL/GenBank/DDBJ whole genome shotgun (WGS) entry which is preliminary data.</text>
</comment>
<feature type="chain" id="PRO_5020861563" evidence="4">
    <location>
        <begin position="22"/>
        <end position="434"/>
    </location>
</feature>
<dbReference type="GO" id="GO:0042956">
    <property type="term" value="P:maltodextrin transmembrane transport"/>
    <property type="evidence" value="ECO:0007669"/>
    <property type="project" value="TreeGrafter"/>
</dbReference>
<dbReference type="Gene3D" id="3.40.190.10">
    <property type="entry name" value="Periplasmic binding protein-like II"/>
    <property type="match status" value="1"/>
</dbReference>
<evidence type="ECO:0000256" key="2">
    <source>
        <dbReference type="ARBA" id="ARBA00022448"/>
    </source>
</evidence>
<protein>
    <submittedName>
        <fullName evidence="5">Carbohydrate ABC transporter substrate-binding protein (CUT1 family)</fullName>
    </submittedName>
</protein>
<dbReference type="SUPFAM" id="SSF53850">
    <property type="entry name" value="Periplasmic binding protein-like II"/>
    <property type="match status" value="1"/>
</dbReference>
<gene>
    <name evidence="5" type="ORF">EV699_1184</name>
</gene>
<organism evidence="5 6">
    <name type="scientific">Plasticicumulans lactativorans</name>
    <dbReference type="NCBI Taxonomy" id="1133106"/>
    <lineage>
        <taxon>Bacteria</taxon>
        <taxon>Pseudomonadati</taxon>
        <taxon>Pseudomonadota</taxon>
        <taxon>Gammaproteobacteria</taxon>
        <taxon>Candidatus Competibacteraceae</taxon>
        <taxon>Plasticicumulans</taxon>
    </lineage>
</organism>
<keyword evidence="2" id="KW-0813">Transport</keyword>
<dbReference type="EMBL" id="SLWY01000018">
    <property type="protein sequence ID" value="TCO79620.1"/>
    <property type="molecule type" value="Genomic_DNA"/>
</dbReference>
<comment type="similarity">
    <text evidence="1">Belongs to the bacterial solute-binding protein 1 family.</text>
</comment>
<evidence type="ECO:0000256" key="4">
    <source>
        <dbReference type="SAM" id="SignalP"/>
    </source>
</evidence>
<evidence type="ECO:0000313" key="6">
    <source>
        <dbReference type="Proteomes" id="UP000295765"/>
    </source>
</evidence>
<evidence type="ECO:0000313" key="5">
    <source>
        <dbReference type="EMBL" id="TCO79620.1"/>
    </source>
</evidence>
<keyword evidence="6" id="KW-1185">Reference proteome</keyword>
<dbReference type="Pfam" id="PF01547">
    <property type="entry name" value="SBP_bac_1"/>
    <property type="match status" value="1"/>
</dbReference>
<name>A0A4V6NPI1_9GAMM</name>
<reference evidence="5 6" key="1">
    <citation type="submission" date="2019-03" db="EMBL/GenBank/DDBJ databases">
        <title>Genomic Encyclopedia of Type Strains, Phase IV (KMG-IV): sequencing the most valuable type-strain genomes for metagenomic binning, comparative biology and taxonomic classification.</title>
        <authorList>
            <person name="Goeker M."/>
        </authorList>
    </citation>
    <scope>NUCLEOTIDE SEQUENCE [LARGE SCALE GENOMIC DNA]</scope>
    <source>
        <strain evidence="5 6">DSM 25287</strain>
    </source>
</reference>
<dbReference type="AlphaFoldDB" id="A0A4V6NPI1"/>
<dbReference type="Proteomes" id="UP000295765">
    <property type="component" value="Unassembled WGS sequence"/>
</dbReference>
<dbReference type="GO" id="GO:0015768">
    <property type="term" value="P:maltose transport"/>
    <property type="evidence" value="ECO:0007669"/>
    <property type="project" value="TreeGrafter"/>
</dbReference>
<sequence length="434" mass="47177">MKKQHIALALLLAGASGASHAAEEIRYLLWDAAQKPAYQACAAAFEQANPDLKVKVVQKGWGDYWTELTTGFIAGTAPDVFTNHLSRYPEFVANGQLLDLAPLIARDKLATNVYYPGLYEAWSRGDQQYGLPKDWDTIALVYNKAMLKDAGVTPEELRELNWNPRDGGSFGTMIARLSRDEAGHDGLSPDFDPKKVKVRGFQTSGAGGMSGQTEWSHFAVSNGFRYYDGPWSKHFNYADPKLAETLTWLADLSKKGYSAPLSDVSKLGASALFAAGKVAMVPDGAWMVGWYKDNARFEVGYTLLPAGPQGRATMFNGLADSIWSGSKHKEAAWKWVRFLGSSDCQSIVARSGVVFPAIRDLTETTLEARRAKGIDASAFVEMTQAKTFLPPIADRASQINTVVLSAIENVLLGKAEAQPALSAANAKVNEIAAK</sequence>
<proteinExistence type="inferred from homology"/>
<dbReference type="OrthoDB" id="5580590at2"/>
<dbReference type="GO" id="GO:1901982">
    <property type="term" value="F:maltose binding"/>
    <property type="evidence" value="ECO:0007669"/>
    <property type="project" value="TreeGrafter"/>
</dbReference>
<dbReference type="InterPro" id="IPR006059">
    <property type="entry name" value="SBP"/>
</dbReference>
<dbReference type="PANTHER" id="PTHR30061">
    <property type="entry name" value="MALTOSE-BINDING PERIPLASMIC PROTEIN"/>
    <property type="match status" value="1"/>
</dbReference>
<dbReference type="CDD" id="cd13585">
    <property type="entry name" value="PBP2_TMBP_like"/>
    <property type="match status" value="1"/>
</dbReference>
<evidence type="ECO:0000256" key="1">
    <source>
        <dbReference type="ARBA" id="ARBA00008520"/>
    </source>
</evidence>
<accession>A0A4V6NPI1</accession>
<dbReference type="GO" id="GO:0055052">
    <property type="term" value="C:ATP-binding cassette (ABC) transporter complex, substrate-binding subunit-containing"/>
    <property type="evidence" value="ECO:0007669"/>
    <property type="project" value="TreeGrafter"/>
</dbReference>
<dbReference type="RefSeq" id="WP_132544451.1">
    <property type="nucleotide sequence ID" value="NZ_SLWY01000018.1"/>
</dbReference>